<dbReference type="AlphaFoldDB" id="A0A8W7PXR2"/>
<organism evidence="5">
    <name type="scientific">Anopheles coluzzii</name>
    <name type="common">African malaria mosquito</name>
    <dbReference type="NCBI Taxonomy" id="1518534"/>
    <lineage>
        <taxon>Eukaryota</taxon>
        <taxon>Metazoa</taxon>
        <taxon>Ecdysozoa</taxon>
        <taxon>Arthropoda</taxon>
        <taxon>Hexapoda</taxon>
        <taxon>Insecta</taxon>
        <taxon>Pterygota</taxon>
        <taxon>Neoptera</taxon>
        <taxon>Endopterygota</taxon>
        <taxon>Diptera</taxon>
        <taxon>Nematocera</taxon>
        <taxon>Culicoidea</taxon>
        <taxon>Culicidae</taxon>
        <taxon>Anophelinae</taxon>
        <taxon>Anopheles</taxon>
    </lineage>
</organism>
<dbReference type="VEuPathDB" id="VectorBase:ACON2_036966"/>
<feature type="region of interest" description="Disordered" evidence="4">
    <location>
        <begin position="330"/>
        <end position="377"/>
    </location>
</feature>
<feature type="compositionally biased region" description="Acidic residues" evidence="4">
    <location>
        <begin position="111"/>
        <end position="121"/>
    </location>
</feature>
<feature type="compositionally biased region" description="Basic and acidic residues" evidence="4">
    <location>
        <begin position="343"/>
        <end position="371"/>
    </location>
</feature>
<dbReference type="PANTHER" id="PTHR13486">
    <property type="entry name" value="TELOMERE LENGTH AND SILENCING PROTEIN 1 TLS1 FAMILY MEMBER"/>
    <property type="match status" value="1"/>
</dbReference>
<dbReference type="InterPro" id="IPR010756">
    <property type="entry name" value="Tls1-like"/>
</dbReference>
<evidence type="ECO:0000256" key="1">
    <source>
        <dbReference type="ARBA" id="ARBA00004123"/>
    </source>
</evidence>
<proteinExistence type="inferred from homology"/>
<feature type="region of interest" description="Disordered" evidence="4">
    <location>
        <begin position="223"/>
        <end position="242"/>
    </location>
</feature>
<name>A0A8W7PXR2_ANOCL</name>
<keyword evidence="3" id="KW-0539">Nucleus</keyword>
<accession>A0A8W7PXR2</accession>
<dbReference type="PANTHER" id="PTHR13486:SF2">
    <property type="entry name" value="SPLICING FACTOR C9ORF78"/>
    <property type="match status" value="1"/>
</dbReference>
<evidence type="ECO:0000256" key="4">
    <source>
        <dbReference type="SAM" id="MobiDB-lite"/>
    </source>
</evidence>
<dbReference type="EnsemblMetazoa" id="ACOM039465-RA">
    <property type="protein sequence ID" value="ACOM039465-PA.1"/>
    <property type="gene ID" value="ACOM039465"/>
</dbReference>
<dbReference type="GO" id="GO:0000398">
    <property type="term" value="P:mRNA splicing, via spliceosome"/>
    <property type="evidence" value="ECO:0007669"/>
    <property type="project" value="TreeGrafter"/>
</dbReference>
<comment type="subcellular location">
    <subcellularLocation>
        <location evidence="1">Nucleus</location>
    </subcellularLocation>
</comment>
<sequence length="377" mass="43372">LNVLIPEQNHARVVDGRCTGWFIESTFDSSSYCICINLGRTCQSDCLCCSQCCCLHCDFLPISPKSQENIYFFKVFVTFPNKMSESEEPQVKVEFKKKGKKQLRQRKPSNSEDDEQEQETEADVLAKLEETKERQKLRNRRNGVNILSLAAGKKITIEEEITVKDPFNIKTGGMVNMQALKAGKLKAAVEDPYDTGIGTQFSAETNKRDEDEEMMKYIEEELGKRKGIAQEQDNQAEGESSGKYLSPEEAALLSLPAHLSQTSSQRSEEMLSNQMLSGIPEIDLGIEAKIKNIEATEDAKLKYMQEQQRKKDLPSHFVPSNMAVNFMQHNRYRIDNPAPAKRRYQEDHRDQRHDDRVPKKATDDYHFDKFKKQYRRH</sequence>
<dbReference type="Pfam" id="PF07052">
    <property type="entry name" value="Hep_59"/>
    <property type="match status" value="1"/>
</dbReference>
<evidence type="ECO:0000256" key="2">
    <source>
        <dbReference type="ARBA" id="ARBA00007643"/>
    </source>
</evidence>
<dbReference type="Proteomes" id="UP000075882">
    <property type="component" value="Unassembled WGS sequence"/>
</dbReference>
<dbReference type="GO" id="GO:0005681">
    <property type="term" value="C:spliceosomal complex"/>
    <property type="evidence" value="ECO:0007669"/>
    <property type="project" value="TreeGrafter"/>
</dbReference>
<evidence type="ECO:0000256" key="3">
    <source>
        <dbReference type="ARBA" id="ARBA00023242"/>
    </source>
</evidence>
<reference evidence="5" key="1">
    <citation type="submission" date="2022-08" db="UniProtKB">
        <authorList>
            <consortium name="EnsemblMetazoa"/>
        </authorList>
    </citation>
    <scope>IDENTIFICATION</scope>
</reference>
<feature type="compositionally biased region" description="Basic residues" evidence="4">
    <location>
        <begin position="97"/>
        <end position="107"/>
    </location>
</feature>
<protein>
    <recommendedName>
        <fullName evidence="6">Telomere length and silencing protein 1 homolog</fullName>
    </recommendedName>
</protein>
<comment type="similarity">
    <text evidence="2">Belongs to the TLS1 family.</text>
</comment>
<feature type="region of interest" description="Disordered" evidence="4">
    <location>
        <begin position="95"/>
        <end position="121"/>
    </location>
</feature>
<evidence type="ECO:0000313" key="5">
    <source>
        <dbReference type="EnsemblMetazoa" id="ACOM039465-PA.1"/>
    </source>
</evidence>
<evidence type="ECO:0008006" key="6">
    <source>
        <dbReference type="Google" id="ProtNLM"/>
    </source>
</evidence>